<gene>
    <name evidence="2" type="ORF">HYALB_00007509</name>
</gene>
<dbReference type="Proteomes" id="UP000701801">
    <property type="component" value="Unassembled WGS sequence"/>
</dbReference>
<keyword evidence="3" id="KW-1185">Reference proteome</keyword>
<accession>A0A9N9M1N7</accession>
<reference evidence="2" key="1">
    <citation type="submission" date="2021-07" db="EMBL/GenBank/DDBJ databases">
        <authorList>
            <person name="Durling M."/>
        </authorList>
    </citation>
    <scope>NUCLEOTIDE SEQUENCE</scope>
</reference>
<feature type="compositionally biased region" description="Basic and acidic residues" evidence="1">
    <location>
        <begin position="1"/>
        <end position="10"/>
    </location>
</feature>
<feature type="region of interest" description="Disordered" evidence="1">
    <location>
        <begin position="1"/>
        <end position="31"/>
    </location>
</feature>
<evidence type="ECO:0000313" key="2">
    <source>
        <dbReference type="EMBL" id="CAG8982387.1"/>
    </source>
</evidence>
<dbReference type="EMBL" id="CAJVRM010000607">
    <property type="protein sequence ID" value="CAG8982387.1"/>
    <property type="molecule type" value="Genomic_DNA"/>
</dbReference>
<comment type="caution">
    <text evidence="2">The sequence shown here is derived from an EMBL/GenBank/DDBJ whole genome shotgun (WGS) entry which is preliminary data.</text>
</comment>
<sequence length="288" mass="33268">MPYRVKREAPAMESPTSRKRARPAQEAVEDTDEEHIKELHELILQQGILSTLSPAAITRIANHPNAASIYGQQVHKRVTTYIRKRSERRKRGDPSLSDMINGYMAEISVLAQLSDGLLWATSFLWTLVKWSTHYRQTVYTLRDRKKTQQYFHEGRRGPLDNHPKSKAYYPRTIGLALSWLNPSDFPQKEHDVARQEIITLNKFAKIELQMAKDVQNKYEQNRDIQEALGTLSEGLADLVPKIRHLSYLDGGLMLAFDLIQFLDRQLFFYCEPGVKGMRRSGLDERADE</sequence>
<evidence type="ECO:0000313" key="3">
    <source>
        <dbReference type="Proteomes" id="UP000701801"/>
    </source>
</evidence>
<proteinExistence type="predicted"/>
<evidence type="ECO:0000256" key="1">
    <source>
        <dbReference type="SAM" id="MobiDB-lite"/>
    </source>
</evidence>
<dbReference type="OrthoDB" id="10414577at2759"/>
<dbReference type="AlphaFoldDB" id="A0A9N9M1N7"/>
<organism evidence="2 3">
    <name type="scientific">Hymenoscyphus albidus</name>
    <dbReference type="NCBI Taxonomy" id="595503"/>
    <lineage>
        <taxon>Eukaryota</taxon>
        <taxon>Fungi</taxon>
        <taxon>Dikarya</taxon>
        <taxon>Ascomycota</taxon>
        <taxon>Pezizomycotina</taxon>
        <taxon>Leotiomycetes</taxon>
        <taxon>Helotiales</taxon>
        <taxon>Helotiaceae</taxon>
        <taxon>Hymenoscyphus</taxon>
    </lineage>
</organism>
<protein>
    <submittedName>
        <fullName evidence="2">Uncharacterized protein</fullName>
    </submittedName>
</protein>
<name>A0A9N9M1N7_9HELO</name>